<comment type="caution">
    <text evidence="1">The sequence shown here is derived from an EMBL/GenBank/DDBJ whole genome shotgun (WGS) entry which is preliminary data.</text>
</comment>
<dbReference type="Gene3D" id="1.20.890.10">
    <property type="entry name" value="cAMP-dependent protein kinase regulatory subunit, dimerization-anchoring domain"/>
    <property type="match status" value="1"/>
</dbReference>
<gene>
    <name evidence="1" type="ORF">TeGR_g14548</name>
</gene>
<dbReference type="EMBL" id="BRYB01004146">
    <property type="protein sequence ID" value="GMI26375.1"/>
    <property type="molecule type" value="Genomic_DNA"/>
</dbReference>
<accession>A0ABQ6MHC1</accession>
<reference evidence="1 2" key="1">
    <citation type="journal article" date="2023" name="Commun. Biol.">
        <title>Genome analysis of Parmales, the sister group of diatoms, reveals the evolutionary specialization of diatoms from phago-mixotrophs to photoautotrophs.</title>
        <authorList>
            <person name="Ban H."/>
            <person name="Sato S."/>
            <person name="Yoshikawa S."/>
            <person name="Yamada K."/>
            <person name="Nakamura Y."/>
            <person name="Ichinomiya M."/>
            <person name="Sato N."/>
            <person name="Blanc-Mathieu R."/>
            <person name="Endo H."/>
            <person name="Kuwata A."/>
            <person name="Ogata H."/>
        </authorList>
    </citation>
    <scope>NUCLEOTIDE SEQUENCE [LARGE SCALE GENOMIC DNA]</scope>
</reference>
<protein>
    <submittedName>
        <fullName evidence="1">Uncharacterized protein</fullName>
    </submittedName>
</protein>
<organism evidence="1 2">
    <name type="scientific">Tetraparma gracilis</name>
    <dbReference type="NCBI Taxonomy" id="2962635"/>
    <lineage>
        <taxon>Eukaryota</taxon>
        <taxon>Sar</taxon>
        <taxon>Stramenopiles</taxon>
        <taxon>Ochrophyta</taxon>
        <taxon>Bolidophyceae</taxon>
        <taxon>Parmales</taxon>
        <taxon>Triparmaceae</taxon>
        <taxon>Tetraparma</taxon>
    </lineage>
</organism>
<keyword evidence="2" id="KW-1185">Reference proteome</keyword>
<proteinExistence type="predicted"/>
<evidence type="ECO:0000313" key="2">
    <source>
        <dbReference type="Proteomes" id="UP001165060"/>
    </source>
</evidence>
<name>A0ABQ6MHC1_9STRA</name>
<feature type="non-terminal residue" evidence="1">
    <location>
        <position position="37"/>
    </location>
</feature>
<sequence length="37" mass="4451">MASKHAVDFTMPPEFPMMLREYSKELLRDKPVDIYTY</sequence>
<dbReference type="Proteomes" id="UP001165060">
    <property type="component" value="Unassembled WGS sequence"/>
</dbReference>
<evidence type="ECO:0000313" key="1">
    <source>
        <dbReference type="EMBL" id="GMI26375.1"/>
    </source>
</evidence>
<dbReference type="SUPFAM" id="SSF47391">
    <property type="entry name" value="Dimerization-anchoring domain of cAMP-dependent PK regulatory subunit"/>
    <property type="match status" value="1"/>
</dbReference>